<gene>
    <name evidence="2" type="ORF">FA740_05250</name>
</gene>
<dbReference type="EMBL" id="SUNH01000007">
    <property type="protein sequence ID" value="TJZ85807.1"/>
    <property type="molecule type" value="Genomic_DNA"/>
</dbReference>
<reference evidence="2 3" key="1">
    <citation type="submission" date="2019-04" db="EMBL/GenBank/DDBJ databases">
        <authorList>
            <person name="Li J."/>
        </authorList>
    </citation>
    <scope>NUCLEOTIDE SEQUENCE [LARGE SCALE GENOMIC DNA]</scope>
    <source>
        <strain evidence="2 3">CCTCC AB2016182</strain>
    </source>
</reference>
<evidence type="ECO:0000313" key="2">
    <source>
        <dbReference type="EMBL" id="TJZ85807.1"/>
    </source>
</evidence>
<keyword evidence="1" id="KW-1133">Transmembrane helix</keyword>
<evidence type="ECO:0000313" key="3">
    <source>
        <dbReference type="Proteomes" id="UP000306223"/>
    </source>
</evidence>
<dbReference type="RefSeq" id="WP_136855732.1">
    <property type="nucleotide sequence ID" value="NZ_SUNH01000007.1"/>
</dbReference>
<organism evidence="2 3">
    <name type="scientific">Paracoccus hibiscisoli</name>
    <dbReference type="NCBI Taxonomy" id="2023261"/>
    <lineage>
        <taxon>Bacteria</taxon>
        <taxon>Pseudomonadati</taxon>
        <taxon>Pseudomonadota</taxon>
        <taxon>Alphaproteobacteria</taxon>
        <taxon>Rhodobacterales</taxon>
        <taxon>Paracoccaceae</taxon>
        <taxon>Paracoccus</taxon>
    </lineage>
</organism>
<dbReference type="Proteomes" id="UP000306223">
    <property type="component" value="Unassembled WGS sequence"/>
</dbReference>
<keyword evidence="1" id="KW-0472">Membrane</keyword>
<keyword evidence="1" id="KW-0812">Transmembrane</keyword>
<protein>
    <submittedName>
        <fullName evidence="2">Uncharacterized protein</fullName>
    </submittedName>
</protein>
<name>A0A4U0QUN1_9RHOB</name>
<keyword evidence="3" id="KW-1185">Reference proteome</keyword>
<sequence length="80" mass="8547">MITALAGFGGMSFGTMVAYVDDLNLEGWLMVIAILAVSGCVLAYAGLSSIRPGRSLVGTWIDLKRAEMQAKHDSIRSGRE</sequence>
<comment type="caution">
    <text evidence="2">The sequence shown here is derived from an EMBL/GenBank/DDBJ whole genome shotgun (WGS) entry which is preliminary data.</text>
</comment>
<proteinExistence type="predicted"/>
<feature type="transmembrane region" description="Helical" evidence="1">
    <location>
        <begin position="28"/>
        <end position="47"/>
    </location>
</feature>
<accession>A0A4U0QUN1</accession>
<dbReference type="AlphaFoldDB" id="A0A4U0QUN1"/>
<evidence type="ECO:0000256" key="1">
    <source>
        <dbReference type="SAM" id="Phobius"/>
    </source>
</evidence>